<name>A0A1H0ET59_9HYPH</name>
<evidence type="ECO:0000313" key="3">
    <source>
        <dbReference type="Proteomes" id="UP000198793"/>
    </source>
</evidence>
<protein>
    <recommendedName>
        <fullName evidence="4">Tetratricopeptide repeat-containing protein</fullName>
    </recommendedName>
</protein>
<dbReference type="STRING" id="1166073.SAMN05192530_102208"/>
<dbReference type="OrthoDB" id="9970898at2"/>
<organism evidence="2 3">
    <name type="scientific">Aureimonas jatrophae</name>
    <dbReference type="NCBI Taxonomy" id="1166073"/>
    <lineage>
        <taxon>Bacteria</taxon>
        <taxon>Pseudomonadati</taxon>
        <taxon>Pseudomonadota</taxon>
        <taxon>Alphaproteobacteria</taxon>
        <taxon>Hyphomicrobiales</taxon>
        <taxon>Aurantimonadaceae</taxon>
        <taxon>Aureimonas</taxon>
    </lineage>
</organism>
<evidence type="ECO:0000313" key="2">
    <source>
        <dbReference type="EMBL" id="SDN85545.1"/>
    </source>
</evidence>
<accession>A0A1H0ET59</accession>
<dbReference type="Proteomes" id="UP000198793">
    <property type="component" value="Unassembled WGS sequence"/>
</dbReference>
<proteinExistence type="predicted"/>
<evidence type="ECO:0008006" key="4">
    <source>
        <dbReference type="Google" id="ProtNLM"/>
    </source>
</evidence>
<evidence type="ECO:0000256" key="1">
    <source>
        <dbReference type="SAM" id="MobiDB-lite"/>
    </source>
</evidence>
<dbReference type="RefSeq" id="WP_090670186.1">
    <property type="nucleotide sequence ID" value="NZ_FNIT01000002.1"/>
</dbReference>
<dbReference type="AlphaFoldDB" id="A0A1H0ET59"/>
<sequence length="171" mass="17690">MQQSYREAFLRLPPEPGAPAPAAEAASAQLLARADRLVETLDGADTVPVGGWLQARAAQTDGRAGEAAAILRALMEDPARAGEGALGLAVLALGRPDLEDAGAFARFCLDRGERTPRACAVAGLAALEAGNLADAQRLLSAAARIARTEEGASDDLRGAQRVLLLMQLGPR</sequence>
<dbReference type="EMBL" id="FNIT01000002">
    <property type="protein sequence ID" value="SDN85545.1"/>
    <property type="molecule type" value="Genomic_DNA"/>
</dbReference>
<gene>
    <name evidence="2" type="ORF">SAMN05192530_102208</name>
</gene>
<reference evidence="2 3" key="1">
    <citation type="submission" date="2016-10" db="EMBL/GenBank/DDBJ databases">
        <authorList>
            <person name="de Groot N.N."/>
        </authorList>
    </citation>
    <scope>NUCLEOTIDE SEQUENCE [LARGE SCALE GENOMIC DNA]</scope>
    <source>
        <strain evidence="3">L7-484,KACC 16230,DSM 25025</strain>
    </source>
</reference>
<feature type="region of interest" description="Disordered" evidence="1">
    <location>
        <begin position="1"/>
        <end position="22"/>
    </location>
</feature>
<keyword evidence="3" id="KW-1185">Reference proteome</keyword>